<dbReference type="EC" id="2.7.13.3" evidence="14"/>
<evidence type="ECO:0000259" key="13">
    <source>
        <dbReference type="Pfam" id="PF06580"/>
    </source>
</evidence>
<dbReference type="Gene3D" id="6.10.340.10">
    <property type="match status" value="1"/>
</dbReference>
<keyword evidence="8" id="KW-0067">ATP-binding</keyword>
<organism evidence="14 15">
    <name type="scientific">Paenibacillus yanchengensis</name>
    <dbReference type="NCBI Taxonomy" id="2035833"/>
    <lineage>
        <taxon>Bacteria</taxon>
        <taxon>Bacillati</taxon>
        <taxon>Bacillota</taxon>
        <taxon>Bacilli</taxon>
        <taxon>Bacillales</taxon>
        <taxon>Paenibacillaceae</taxon>
        <taxon>Paenibacillus</taxon>
    </lineage>
</organism>
<evidence type="ECO:0000256" key="7">
    <source>
        <dbReference type="ARBA" id="ARBA00022777"/>
    </source>
</evidence>
<dbReference type="PANTHER" id="PTHR34220">
    <property type="entry name" value="SENSOR HISTIDINE KINASE YPDA"/>
    <property type="match status" value="1"/>
</dbReference>
<evidence type="ECO:0000256" key="12">
    <source>
        <dbReference type="SAM" id="Phobius"/>
    </source>
</evidence>
<dbReference type="PANTHER" id="PTHR34220:SF11">
    <property type="entry name" value="SENSOR PROTEIN KINASE HPTS"/>
    <property type="match status" value="1"/>
</dbReference>
<keyword evidence="6" id="KW-0547">Nucleotide-binding</keyword>
<sequence length="609" mass="70311">MKRRTPSLRTKLFVSYSLIISFIILLLVVIFYYQMYGSVWERWNDSSNQLLQRIDTSMSQLVKDMDRISAQIIFNATVNTEFRNLAAQPSPYEMVEIRKRMEEILITLNGPSYIAQQINVFNDEGHFIGVGLKRNVVSDLVDRVLDADWLAQVKQLNGDKWLSPPGLDPWYDSDTAVFSLTRLFPDNRLYAPQYVEVQQKYELIEQIVGEASQQADRSIYIVDEHGRQFYPLATDATSAFDEDVIVGTVMDEMEEKTIVYEGKEFIARSIRSSYTGLTVTAIQNKQQVLEPITELRNLTIGVGVAAELLALLIAYVVSFNIAAPIRIIHRDIRNFELNNLNAKWPITTKYYKNASIEMQQLFDAYVVMKERLNQSVTELIEAQKRENVAHTRALQTQLQPHFMYNTLTSIGMLAELSDAKEAASMCYKLVRMMEYIGRPMEEDYTIAEEVAFTTNYLEMMKMRYQQYFTYDIEIDPLVATYFIPKLVLQPLIENCFEHGFRSIHPPWYVKIIVALRHDNPHDWYIQIVDNGSGFSEQAMILSQQTITELNEGQYEQVAHLSQKGIGGIGMENALTRIALFYKESVQFSVVNLLEGAEIRIRVNDKEKEY</sequence>
<keyword evidence="7 14" id="KW-0418">Kinase</keyword>
<keyword evidence="10" id="KW-0902">Two-component regulatory system</keyword>
<dbReference type="SUPFAM" id="SSF55874">
    <property type="entry name" value="ATPase domain of HSP90 chaperone/DNA topoisomerase II/histidine kinase"/>
    <property type="match status" value="1"/>
</dbReference>
<protein>
    <submittedName>
        <fullName evidence="14">Sensor histidine kinase</fullName>
        <ecNumber evidence="14">2.7.13.3</ecNumber>
    </submittedName>
</protein>
<evidence type="ECO:0000256" key="10">
    <source>
        <dbReference type="ARBA" id="ARBA00023012"/>
    </source>
</evidence>
<gene>
    <name evidence="14" type="ORF">ACFSJH_07570</name>
</gene>
<evidence type="ECO:0000313" key="15">
    <source>
        <dbReference type="Proteomes" id="UP001597362"/>
    </source>
</evidence>
<feature type="transmembrane region" description="Helical" evidence="12">
    <location>
        <begin position="12"/>
        <end position="33"/>
    </location>
</feature>
<evidence type="ECO:0000256" key="2">
    <source>
        <dbReference type="ARBA" id="ARBA00022475"/>
    </source>
</evidence>
<keyword evidence="9 12" id="KW-1133">Transmembrane helix</keyword>
<comment type="caution">
    <text evidence="14">The sequence shown here is derived from an EMBL/GenBank/DDBJ whole genome shotgun (WGS) entry which is preliminary data.</text>
</comment>
<dbReference type="InterPro" id="IPR036890">
    <property type="entry name" value="HATPase_C_sf"/>
</dbReference>
<dbReference type="EMBL" id="JBHUHO010000020">
    <property type="protein sequence ID" value="MFD2115587.1"/>
    <property type="molecule type" value="Genomic_DNA"/>
</dbReference>
<evidence type="ECO:0000313" key="14">
    <source>
        <dbReference type="EMBL" id="MFD2115587.1"/>
    </source>
</evidence>
<dbReference type="GO" id="GO:0004673">
    <property type="term" value="F:protein histidine kinase activity"/>
    <property type="evidence" value="ECO:0007669"/>
    <property type="project" value="UniProtKB-EC"/>
</dbReference>
<name>A0ABW4YIZ4_9BACL</name>
<evidence type="ECO:0000256" key="6">
    <source>
        <dbReference type="ARBA" id="ARBA00022741"/>
    </source>
</evidence>
<keyword evidence="4 14" id="KW-0808">Transferase</keyword>
<dbReference type="Gene3D" id="3.30.565.10">
    <property type="entry name" value="Histidine kinase-like ATPase, C-terminal domain"/>
    <property type="match status" value="1"/>
</dbReference>
<dbReference type="RefSeq" id="WP_377770881.1">
    <property type="nucleotide sequence ID" value="NZ_JBHUHO010000020.1"/>
</dbReference>
<evidence type="ECO:0000256" key="11">
    <source>
        <dbReference type="ARBA" id="ARBA00023136"/>
    </source>
</evidence>
<evidence type="ECO:0000256" key="1">
    <source>
        <dbReference type="ARBA" id="ARBA00004651"/>
    </source>
</evidence>
<keyword evidence="2" id="KW-1003">Cell membrane</keyword>
<reference evidence="15" key="1">
    <citation type="journal article" date="2019" name="Int. J. Syst. Evol. Microbiol.">
        <title>The Global Catalogue of Microorganisms (GCM) 10K type strain sequencing project: providing services to taxonomists for standard genome sequencing and annotation.</title>
        <authorList>
            <consortium name="The Broad Institute Genomics Platform"/>
            <consortium name="The Broad Institute Genome Sequencing Center for Infectious Disease"/>
            <person name="Wu L."/>
            <person name="Ma J."/>
        </authorList>
    </citation>
    <scope>NUCLEOTIDE SEQUENCE [LARGE SCALE GENOMIC DNA]</scope>
    <source>
        <strain evidence="15">GH52</strain>
    </source>
</reference>
<keyword evidence="3" id="KW-0597">Phosphoprotein</keyword>
<evidence type="ECO:0000256" key="4">
    <source>
        <dbReference type="ARBA" id="ARBA00022679"/>
    </source>
</evidence>
<evidence type="ECO:0000256" key="3">
    <source>
        <dbReference type="ARBA" id="ARBA00022553"/>
    </source>
</evidence>
<dbReference type="Pfam" id="PF06580">
    <property type="entry name" value="His_kinase"/>
    <property type="match status" value="1"/>
</dbReference>
<comment type="subcellular location">
    <subcellularLocation>
        <location evidence="1">Cell membrane</location>
        <topology evidence="1">Multi-pass membrane protein</topology>
    </subcellularLocation>
</comment>
<evidence type="ECO:0000256" key="5">
    <source>
        <dbReference type="ARBA" id="ARBA00022692"/>
    </source>
</evidence>
<dbReference type="InterPro" id="IPR050640">
    <property type="entry name" value="Bact_2-comp_sensor_kinase"/>
</dbReference>
<keyword evidence="15" id="KW-1185">Reference proteome</keyword>
<keyword evidence="11 12" id="KW-0472">Membrane</keyword>
<accession>A0ABW4YIZ4</accession>
<keyword evidence="5 12" id="KW-0812">Transmembrane</keyword>
<evidence type="ECO:0000256" key="9">
    <source>
        <dbReference type="ARBA" id="ARBA00022989"/>
    </source>
</evidence>
<proteinExistence type="predicted"/>
<evidence type="ECO:0000256" key="8">
    <source>
        <dbReference type="ARBA" id="ARBA00022840"/>
    </source>
</evidence>
<dbReference type="InterPro" id="IPR010559">
    <property type="entry name" value="Sig_transdc_His_kin_internal"/>
</dbReference>
<dbReference type="Proteomes" id="UP001597362">
    <property type="component" value="Unassembled WGS sequence"/>
</dbReference>
<feature type="domain" description="Signal transduction histidine kinase internal region" evidence="13">
    <location>
        <begin position="390"/>
        <end position="466"/>
    </location>
</feature>